<dbReference type="EMBL" id="RZUL01000002">
    <property type="protein sequence ID" value="RVT41939.1"/>
    <property type="molecule type" value="Genomic_DNA"/>
</dbReference>
<dbReference type="InterPro" id="IPR001647">
    <property type="entry name" value="HTH_TetR"/>
</dbReference>
<evidence type="ECO:0000256" key="2">
    <source>
        <dbReference type="ARBA" id="ARBA00023125"/>
    </source>
</evidence>
<dbReference type="Proteomes" id="UP000282977">
    <property type="component" value="Unassembled WGS sequence"/>
</dbReference>
<protein>
    <submittedName>
        <fullName evidence="6">TetR/AcrR family transcriptional regulator</fullName>
    </submittedName>
</protein>
<evidence type="ECO:0000256" key="4">
    <source>
        <dbReference type="PROSITE-ProRule" id="PRU00335"/>
    </source>
</evidence>
<evidence type="ECO:0000256" key="3">
    <source>
        <dbReference type="ARBA" id="ARBA00023163"/>
    </source>
</evidence>
<dbReference type="AlphaFoldDB" id="A0A437J8W2"/>
<dbReference type="Gene3D" id="1.10.357.10">
    <property type="entry name" value="Tetracycline Repressor, domain 2"/>
    <property type="match status" value="1"/>
</dbReference>
<dbReference type="GO" id="GO:0000976">
    <property type="term" value="F:transcription cis-regulatory region binding"/>
    <property type="evidence" value="ECO:0007669"/>
    <property type="project" value="TreeGrafter"/>
</dbReference>
<gene>
    <name evidence="6" type="ORF">ENE74_06705</name>
</gene>
<name>A0A437J8W2_9SPHN</name>
<dbReference type="InterPro" id="IPR050109">
    <property type="entry name" value="HTH-type_TetR-like_transc_reg"/>
</dbReference>
<dbReference type="SUPFAM" id="SSF46689">
    <property type="entry name" value="Homeodomain-like"/>
    <property type="match status" value="1"/>
</dbReference>
<keyword evidence="3" id="KW-0804">Transcription</keyword>
<dbReference type="InterPro" id="IPR025996">
    <property type="entry name" value="MT1864/Rv1816-like_C"/>
</dbReference>
<evidence type="ECO:0000313" key="7">
    <source>
        <dbReference type="Proteomes" id="UP000282977"/>
    </source>
</evidence>
<dbReference type="SUPFAM" id="SSF48498">
    <property type="entry name" value="Tetracyclin repressor-like, C-terminal domain"/>
    <property type="match status" value="1"/>
</dbReference>
<evidence type="ECO:0000259" key="5">
    <source>
        <dbReference type="PROSITE" id="PS50977"/>
    </source>
</evidence>
<organism evidence="6 7">
    <name type="scientific">Sphingobium algorifonticola</name>
    <dbReference type="NCBI Taxonomy" id="2008318"/>
    <lineage>
        <taxon>Bacteria</taxon>
        <taxon>Pseudomonadati</taxon>
        <taxon>Pseudomonadota</taxon>
        <taxon>Alphaproteobacteria</taxon>
        <taxon>Sphingomonadales</taxon>
        <taxon>Sphingomonadaceae</taxon>
        <taxon>Sphingobium</taxon>
    </lineage>
</organism>
<dbReference type="InterPro" id="IPR009057">
    <property type="entry name" value="Homeodomain-like_sf"/>
</dbReference>
<evidence type="ECO:0000256" key="1">
    <source>
        <dbReference type="ARBA" id="ARBA00023015"/>
    </source>
</evidence>
<feature type="DNA-binding region" description="H-T-H motif" evidence="4">
    <location>
        <begin position="35"/>
        <end position="54"/>
    </location>
</feature>
<reference evidence="6 7" key="1">
    <citation type="submission" date="2019-01" db="EMBL/GenBank/DDBJ databases">
        <authorList>
            <person name="Chen W.-M."/>
        </authorList>
    </citation>
    <scope>NUCLEOTIDE SEQUENCE [LARGE SCALE GENOMIC DNA]</scope>
    <source>
        <strain evidence="6 7">TLA-22</strain>
    </source>
</reference>
<dbReference type="PANTHER" id="PTHR30055">
    <property type="entry name" value="HTH-TYPE TRANSCRIPTIONAL REGULATOR RUTR"/>
    <property type="match status" value="1"/>
</dbReference>
<feature type="domain" description="HTH tetR-type" evidence="5">
    <location>
        <begin position="12"/>
        <end position="72"/>
    </location>
</feature>
<dbReference type="PRINTS" id="PR00455">
    <property type="entry name" value="HTHTETR"/>
</dbReference>
<sequence>MTRSRTKTKDRATAREEICQTAMKLFAEQGYQAVTMRAIASQLGSSTMRTYRYFSSKHEIFASVREFALIELAKALDAATAGCGDSVDRLRTAFAAYADFSVSRPDEYALAFEIFPDTAEGLSLDNQQTFRSWQICLAAAEASCLEGKLVGDPVVITHALWCSVHGAIELNRKGRLIFGMTFDQIIAFTLAAGIDHFRPRR</sequence>
<keyword evidence="2 4" id="KW-0238">DNA-binding</keyword>
<evidence type="ECO:0000313" key="6">
    <source>
        <dbReference type="EMBL" id="RVT41939.1"/>
    </source>
</evidence>
<keyword evidence="7" id="KW-1185">Reference proteome</keyword>
<dbReference type="Pfam" id="PF13305">
    <property type="entry name" value="TetR_C_33"/>
    <property type="match status" value="1"/>
</dbReference>
<dbReference type="PROSITE" id="PS50977">
    <property type="entry name" value="HTH_TETR_2"/>
    <property type="match status" value="1"/>
</dbReference>
<dbReference type="InterPro" id="IPR036271">
    <property type="entry name" value="Tet_transcr_reg_TetR-rel_C_sf"/>
</dbReference>
<keyword evidence="1" id="KW-0805">Transcription regulation</keyword>
<dbReference type="PANTHER" id="PTHR30055:SF226">
    <property type="entry name" value="HTH-TYPE TRANSCRIPTIONAL REGULATOR PKSA"/>
    <property type="match status" value="1"/>
</dbReference>
<accession>A0A437J8W2</accession>
<comment type="caution">
    <text evidence="6">The sequence shown here is derived from an EMBL/GenBank/DDBJ whole genome shotgun (WGS) entry which is preliminary data.</text>
</comment>
<dbReference type="Pfam" id="PF00440">
    <property type="entry name" value="TetR_N"/>
    <property type="match status" value="1"/>
</dbReference>
<dbReference type="GO" id="GO:0003700">
    <property type="term" value="F:DNA-binding transcription factor activity"/>
    <property type="evidence" value="ECO:0007669"/>
    <property type="project" value="TreeGrafter"/>
</dbReference>
<dbReference type="RefSeq" id="WP_127690091.1">
    <property type="nucleotide sequence ID" value="NZ_RZUL01000002.1"/>
</dbReference>
<proteinExistence type="predicted"/>
<dbReference type="OrthoDB" id="9787680at2"/>